<dbReference type="GO" id="GO:0005886">
    <property type="term" value="C:plasma membrane"/>
    <property type="evidence" value="ECO:0007669"/>
    <property type="project" value="UniProtKB-SubCell"/>
</dbReference>
<feature type="transmembrane region" description="Helical" evidence="11">
    <location>
        <begin position="12"/>
        <end position="32"/>
    </location>
</feature>
<evidence type="ECO:0000256" key="5">
    <source>
        <dbReference type="ARBA" id="ARBA00022692"/>
    </source>
</evidence>
<dbReference type="Pfam" id="PF00672">
    <property type="entry name" value="HAMP"/>
    <property type="match status" value="1"/>
</dbReference>
<dbReference type="PANTHER" id="PTHR32089">
    <property type="entry name" value="METHYL-ACCEPTING CHEMOTAXIS PROTEIN MCPB"/>
    <property type="match status" value="1"/>
</dbReference>
<dbReference type="EMBL" id="MOBP01000006">
    <property type="protein sequence ID" value="RON54859.1"/>
    <property type="molecule type" value="Genomic_DNA"/>
</dbReference>
<dbReference type="GO" id="GO:0006935">
    <property type="term" value="P:chemotaxis"/>
    <property type="evidence" value="ECO:0007669"/>
    <property type="project" value="UniProtKB-KW"/>
</dbReference>
<evidence type="ECO:0000256" key="7">
    <source>
        <dbReference type="ARBA" id="ARBA00023136"/>
    </source>
</evidence>
<dbReference type="SMART" id="SM00283">
    <property type="entry name" value="MA"/>
    <property type="match status" value="1"/>
</dbReference>
<evidence type="ECO:0000256" key="2">
    <source>
        <dbReference type="ARBA" id="ARBA00022475"/>
    </source>
</evidence>
<comment type="caution">
    <text evidence="14">The sequence shown here is derived from an EMBL/GenBank/DDBJ whole genome shotgun (WGS) entry which is preliminary data.</text>
</comment>
<evidence type="ECO:0000256" key="1">
    <source>
        <dbReference type="ARBA" id="ARBA00004236"/>
    </source>
</evidence>
<dbReference type="Pfam" id="PF00015">
    <property type="entry name" value="MCPsignal"/>
    <property type="match status" value="1"/>
</dbReference>
<evidence type="ECO:0000259" key="12">
    <source>
        <dbReference type="PROSITE" id="PS50111"/>
    </source>
</evidence>
<dbReference type="SUPFAM" id="SSF58104">
    <property type="entry name" value="Methyl-accepting chemotaxis protein (MCP) signaling domain"/>
    <property type="match status" value="1"/>
</dbReference>
<keyword evidence="2" id="KW-1003">Cell membrane</keyword>
<dbReference type="InterPro" id="IPR003660">
    <property type="entry name" value="HAMP_dom"/>
</dbReference>
<dbReference type="AlphaFoldDB" id="A0A423KLW9"/>
<evidence type="ECO:0000256" key="9">
    <source>
        <dbReference type="ARBA" id="ARBA00029447"/>
    </source>
</evidence>
<feature type="transmembrane region" description="Helical" evidence="11">
    <location>
        <begin position="189"/>
        <end position="210"/>
    </location>
</feature>
<keyword evidence="4" id="KW-0145">Chemotaxis</keyword>
<sequence length="540" mass="58767">MKNWTLRQRILASFAVIIAIMLLMVVVSYSRLLKIEASEESVREDAVPGVYYSSTIRGAWVDSFLQTQEMLGLKEGQGISAEDAADFKSFEARVVDAMDSYRKTVTTDEDRVEFAAFEKLHEQYNKILATVLELHKRNEEAEAIKMFNEQLTPTWTAGRMKLNDILRENKAVADQDMANIDDAVLTAKIIMGVSLLIAVLAAGLCGLLLMRAIMAPMNRIVKILEIMRTGDLSSRLNLERKDEFNAVETGFNDMMTELTALVSQAQRSSVQVTTSVTEIAATSKQQQATATETAATTTEIGATSREIAATSRDLVRTMTEVSTAADQASVLAGSGQQGLARMEDTMHSVMGAADLVNAKLAILNEKAGNINQVVVTIVKVADQTNLLSLNAAIEAEKAGEYGRGFAVVATEVRRLADQTAVATYDIEQMVREIQSAVSAGVMGMDKFSEEVRRGMSEVQQVGEQLSQIIHQVQALAPRVLMVNEGMQAQATGAEQINHALVQLGDASSQTVESLRQASFAIDELSQVAVGLRSGVSRFKV</sequence>
<feature type="domain" description="HAMP" evidence="13">
    <location>
        <begin position="211"/>
        <end position="263"/>
    </location>
</feature>
<feature type="domain" description="Methyl-accepting transducer" evidence="12">
    <location>
        <begin position="268"/>
        <end position="504"/>
    </location>
</feature>
<evidence type="ECO:0000313" key="14">
    <source>
        <dbReference type="EMBL" id="RON54859.1"/>
    </source>
</evidence>
<keyword evidence="7 11" id="KW-0472">Membrane</keyword>
<keyword evidence="8 10" id="KW-0807">Transducer</keyword>
<reference evidence="14 15" key="1">
    <citation type="submission" date="2016-10" db="EMBL/GenBank/DDBJ databases">
        <title>Comparative genome analysis of multiple Pseudomonas spp. focuses on biocontrol and plant growth promoting traits.</title>
        <authorList>
            <person name="Tao X.-Y."/>
            <person name="Taylor C.G."/>
        </authorList>
    </citation>
    <scope>NUCLEOTIDE SEQUENCE [LARGE SCALE GENOMIC DNA]</scope>
    <source>
        <strain evidence="14 15">39A2</strain>
    </source>
</reference>
<evidence type="ECO:0000256" key="6">
    <source>
        <dbReference type="ARBA" id="ARBA00022989"/>
    </source>
</evidence>
<accession>A0A423KLW9</accession>
<dbReference type="PROSITE" id="PS50885">
    <property type="entry name" value="HAMP"/>
    <property type="match status" value="1"/>
</dbReference>
<dbReference type="PROSITE" id="PS50111">
    <property type="entry name" value="CHEMOTAXIS_TRANSDUC_2"/>
    <property type="match status" value="1"/>
</dbReference>
<keyword evidence="5 11" id="KW-0812">Transmembrane</keyword>
<evidence type="ECO:0000256" key="4">
    <source>
        <dbReference type="ARBA" id="ARBA00022500"/>
    </source>
</evidence>
<dbReference type="Proteomes" id="UP000283627">
    <property type="component" value="Unassembled WGS sequence"/>
</dbReference>
<protein>
    <submittedName>
        <fullName evidence="14">Methyl-accepting chemotaxis protein</fullName>
    </submittedName>
</protein>
<comment type="subcellular location">
    <subcellularLocation>
        <location evidence="1">Cell membrane</location>
    </subcellularLocation>
</comment>
<dbReference type="CDD" id="cd06225">
    <property type="entry name" value="HAMP"/>
    <property type="match status" value="1"/>
</dbReference>
<evidence type="ECO:0000256" key="10">
    <source>
        <dbReference type="PROSITE-ProRule" id="PRU00284"/>
    </source>
</evidence>
<comment type="similarity">
    <text evidence="9">Belongs to the methyl-accepting chemotaxis (MCP) protein family.</text>
</comment>
<keyword evidence="6 11" id="KW-1133">Transmembrane helix</keyword>
<dbReference type="InterPro" id="IPR004090">
    <property type="entry name" value="Chemotax_Me-accpt_rcpt"/>
</dbReference>
<keyword evidence="3" id="KW-0488">Methylation</keyword>
<evidence type="ECO:0000256" key="3">
    <source>
        <dbReference type="ARBA" id="ARBA00022481"/>
    </source>
</evidence>
<dbReference type="RefSeq" id="WP_123405650.1">
    <property type="nucleotide sequence ID" value="NZ_MOBP01000006.1"/>
</dbReference>
<dbReference type="Pfam" id="PF12729">
    <property type="entry name" value="4HB_MCP_1"/>
    <property type="match status" value="1"/>
</dbReference>
<evidence type="ECO:0000256" key="8">
    <source>
        <dbReference type="ARBA" id="ARBA00023224"/>
    </source>
</evidence>
<dbReference type="SMART" id="SM00304">
    <property type="entry name" value="HAMP"/>
    <property type="match status" value="1"/>
</dbReference>
<evidence type="ECO:0000259" key="13">
    <source>
        <dbReference type="PROSITE" id="PS50885"/>
    </source>
</evidence>
<dbReference type="OrthoDB" id="2489132at2"/>
<dbReference type="GO" id="GO:0004888">
    <property type="term" value="F:transmembrane signaling receptor activity"/>
    <property type="evidence" value="ECO:0007669"/>
    <property type="project" value="InterPro"/>
</dbReference>
<dbReference type="Gene3D" id="1.10.287.950">
    <property type="entry name" value="Methyl-accepting chemotaxis protein"/>
    <property type="match status" value="1"/>
</dbReference>
<proteinExistence type="inferred from homology"/>
<dbReference type="InterPro" id="IPR004089">
    <property type="entry name" value="MCPsignal_dom"/>
</dbReference>
<evidence type="ECO:0000256" key="11">
    <source>
        <dbReference type="SAM" id="Phobius"/>
    </source>
</evidence>
<evidence type="ECO:0000313" key="15">
    <source>
        <dbReference type="Proteomes" id="UP000283627"/>
    </source>
</evidence>
<dbReference type="GO" id="GO:0007165">
    <property type="term" value="P:signal transduction"/>
    <property type="evidence" value="ECO:0007669"/>
    <property type="project" value="UniProtKB-KW"/>
</dbReference>
<dbReference type="PRINTS" id="PR00260">
    <property type="entry name" value="CHEMTRNSDUCR"/>
</dbReference>
<gene>
    <name evidence="14" type="ORF">BK665_11095</name>
</gene>
<name>A0A423KLW9_9PSED</name>
<organism evidence="14 15">
    <name type="scientific">Pseudomonas frederiksbergensis</name>
    <dbReference type="NCBI Taxonomy" id="104087"/>
    <lineage>
        <taxon>Bacteria</taxon>
        <taxon>Pseudomonadati</taxon>
        <taxon>Pseudomonadota</taxon>
        <taxon>Gammaproteobacteria</taxon>
        <taxon>Pseudomonadales</taxon>
        <taxon>Pseudomonadaceae</taxon>
        <taxon>Pseudomonas</taxon>
    </lineage>
</organism>
<dbReference type="InterPro" id="IPR024478">
    <property type="entry name" value="HlyB_4HB_MCP"/>
</dbReference>
<dbReference type="PANTHER" id="PTHR32089:SF120">
    <property type="entry name" value="METHYL-ACCEPTING CHEMOTAXIS PROTEIN TLPQ"/>
    <property type="match status" value="1"/>
</dbReference>